<reference evidence="12 13" key="1">
    <citation type="submission" date="2019-10" db="EMBL/GenBank/DDBJ databases">
        <title>Draft whole-genome sequence of the purple nonsulfur photosynthetic bacterium Roseospira navarrensis DSM 15114.</title>
        <authorList>
            <person name="Kyndt J.A."/>
            <person name="Meyer T.E."/>
        </authorList>
    </citation>
    <scope>NUCLEOTIDE SEQUENCE [LARGE SCALE GENOMIC DNA]</scope>
    <source>
        <strain evidence="12 13">DSM 15114</strain>
    </source>
</reference>
<dbReference type="Pfam" id="PF00483">
    <property type="entry name" value="NTP_transferase"/>
    <property type="match status" value="1"/>
</dbReference>
<dbReference type="Pfam" id="PF22640">
    <property type="entry name" value="ManC_GMP_beta-helix"/>
    <property type="match status" value="1"/>
</dbReference>
<feature type="domain" description="Nucleotidyl transferase" evidence="9">
    <location>
        <begin position="13"/>
        <end position="299"/>
    </location>
</feature>
<evidence type="ECO:0000313" key="13">
    <source>
        <dbReference type="Proteomes" id="UP000434582"/>
    </source>
</evidence>
<accession>A0A7X2D588</accession>
<evidence type="ECO:0000256" key="2">
    <source>
        <dbReference type="ARBA" id="ARBA00012387"/>
    </source>
</evidence>
<dbReference type="GO" id="GO:0005525">
    <property type="term" value="F:GTP binding"/>
    <property type="evidence" value="ECO:0007669"/>
    <property type="project" value="UniProtKB-KW"/>
</dbReference>
<proteinExistence type="inferred from homology"/>
<keyword evidence="6" id="KW-0342">GTP-binding</keyword>
<keyword evidence="12" id="KW-0413">Isomerase</keyword>
<dbReference type="Pfam" id="PF01050">
    <property type="entry name" value="MannoseP_isomer"/>
    <property type="match status" value="1"/>
</dbReference>
<gene>
    <name evidence="12" type="ORF">GHC57_12975</name>
</gene>
<dbReference type="Proteomes" id="UP000434582">
    <property type="component" value="Unassembled WGS sequence"/>
</dbReference>
<dbReference type="RefSeq" id="WP_153344903.1">
    <property type="nucleotide sequence ID" value="NZ_WIVE01000042.1"/>
</dbReference>
<dbReference type="InterPro" id="IPR011051">
    <property type="entry name" value="RmlC_Cupin_sf"/>
</dbReference>
<evidence type="ECO:0000256" key="8">
    <source>
        <dbReference type="RuleBase" id="RU004190"/>
    </source>
</evidence>
<keyword evidence="5" id="KW-0547">Nucleotide-binding</keyword>
<evidence type="ECO:0000259" key="10">
    <source>
        <dbReference type="Pfam" id="PF01050"/>
    </source>
</evidence>
<dbReference type="AlphaFoldDB" id="A0A7X2D588"/>
<dbReference type="NCBIfam" id="TIGR01479">
    <property type="entry name" value="GMP_PMI"/>
    <property type="match status" value="1"/>
</dbReference>
<dbReference type="InterPro" id="IPR051161">
    <property type="entry name" value="Mannose-6P_isomerase_type2"/>
</dbReference>
<evidence type="ECO:0000259" key="11">
    <source>
        <dbReference type="Pfam" id="PF22640"/>
    </source>
</evidence>
<dbReference type="PANTHER" id="PTHR46390:SF1">
    <property type="entry name" value="MANNOSE-1-PHOSPHATE GUANYLYLTRANSFERASE"/>
    <property type="match status" value="1"/>
</dbReference>
<dbReference type="GO" id="GO:0000271">
    <property type="term" value="P:polysaccharide biosynthetic process"/>
    <property type="evidence" value="ECO:0007669"/>
    <property type="project" value="InterPro"/>
</dbReference>
<dbReference type="OrthoDB" id="9806359at2"/>
<dbReference type="PANTHER" id="PTHR46390">
    <property type="entry name" value="MANNOSE-1-PHOSPHATE GUANYLYLTRANSFERASE"/>
    <property type="match status" value="1"/>
</dbReference>
<dbReference type="SUPFAM" id="SSF53448">
    <property type="entry name" value="Nucleotide-diphospho-sugar transferases"/>
    <property type="match status" value="1"/>
</dbReference>
<name>A0A7X2D588_9PROT</name>
<dbReference type="CDD" id="cd02213">
    <property type="entry name" value="cupin_PMI_typeII_C"/>
    <property type="match status" value="1"/>
</dbReference>
<protein>
    <recommendedName>
        <fullName evidence="2">mannose-1-phosphate guanylyltransferase</fullName>
        <ecNumber evidence="2">2.7.7.13</ecNumber>
    </recommendedName>
</protein>
<keyword evidence="3 12" id="KW-0808">Transferase</keyword>
<evidence type="ECO:0000256" key="7">
    <source>
        <dbReference type="ARBA" id="ARBA00047343"/>
    </source>
</evidence>
<dbReference type="InterPro" id="IPR029044">
    <property type="entry name" value="Nucleotide-diphossugar_trans"/>
</dbReference>
<comment type="similarity">
    <text evidence="1 8">Belongs to the mannose-6-phosphate isomerase type 2 family.</text>
</comment>
<evidence type="ECO:0000259" key="9">
    <source>
        <dbReference type="Pfam" id="PF00483"/>
    </source>
</evidence>
<feature type="domain" description="MannoseP isomerase/GMP-like beta-helix" evidence="11">
    <location>
        <begin position="306"/>
        <end position="360"/>
    </location>
</feature>
<dbReference type="InterPro" id="IPR005835">
    <property type="entry name" value="NTP_transferase_dom"/>
</dbReference>
<evidence type="ECO:0000256" key="3">
    <source>
        <dbReference type="ARBA" id="ARBA00022679"/>
    </source>
</evidence>
<dbReference type="Gene3D" id="2.60.120.10">
    <property type="entry name" value="Jelly Rolls"/>
    <property type="match status" value="1"/>
</dbReference>
<dbReference type="CDD" id="cd02509">
    <property type="entry name" value="GDP-M1P_Guanylyltransferase"/>
    <property type="match status" value="1"/>
</dbReference>
<keyword evidence="13" id="KW-1185">Reference proteome</keyword>
<organism evidence="12 13">
    <name type="scientific">Roseospira navarrensis</name>
    <dbReference type="NCBI Taxonomy" id="140058"/>
    <lineage>
        <taxon>Bacteria</taxon>
        <taxon>Pseudomonadati</taxon>
        <taxon>Pseudomonadota</taxon>
        <taxon>Alphaproteobacteria</taxon>
        <taxon>Rhodospirillales</taxon>
        <taxon>Rhodospirillaceae</taxon>
        <taxon>Roseospira</taxon>
    </lineage>
</organism>
<comment type="catalytic activity">
    <reaction evidence="7">
        <text>alpha-D-mannose 1-phosphate + GTP + H(+) = GDP-alpha-D-mannose + diphosphate</text>
        <dbReference type="Rhea" id="RHEA:15229"/>
        <dbReference type="ChEBI" id="CHEBI:15378"/>
        <dbReference type="ChEBI" id="CHEBI:33019"/>
        <dbReference type="ChEBI" id="CHEBI:37565"/>
        <dbReference type="ChEBI" id="CHEBI:57527"/>
        <dbReference type="ChEBI" id="CHEBI:58409"/>
        <dbReference type="EC" id="2.7.7.13"/>
    </reaction>
</comment>
<keyword evidence="4 12" id="KW-0548">Nucleotidyltransferase</keyword>
<dbReference type="GO" id="GO:0009298">
    <property type="term" value="P:GDP-mannose biosynthetic process"/>
    <property type="evidence" value="ECO:0007669"/>
    <property type="project" value="TreeGrafter"/>
</dbReference>
<evidence type="ECO:0000256" key="4">
    <source>
        <dbReference type="ARBA" id="ARBA00022695"/>
    </source>
</evidence>
<dbReference type="FunFam" id="3.90.550.10:FF:000046">
    <property type="entry name" value="Mannose-1-phosphate guanylyltransferase (GDP)"/>
    <property type="match status" value="1"/>
</dbReference>
<dbReference type="InterPro" id="IPR014710">
    <property type="entry name" value="RmlC-like_jellyroll"/>
</dbReference>
<comment type="caution">
    <text evidence="12">The sequence shown here is derived from an EMBL/GenBank/DDBJ whole genome shotgun (WGS) entry which is preliminary data.</text>
</comment>
<dbReference type="FunFam" id="2.60.120.10:FF:000032">
    <property type="entry name" value="Mannose-1-phosphate guanylyltransferase/mannose-6-phosphate isomerase"/>
    <property type="match status" value="1"/>
</dbReference>
<dbReference type="EMBL" id="WIVE01000042">
    <property type="protein sequence ID" value="MQX37432.1"/>
    <property type="molecule type" value="Genomic_DNA"/>
</dbReference>
<evidence type="ECO:0000256" key="1">
    <source>
        <dbReference type="ARBA" id="ARBA00006115"/>
    </source>
</evidence>
<dbReference type="InterPro" id="IPR001538">
    <property type="entry name" value="Man6P_isomerase-2_C"/>
</dbReference>
<evidence type="ECO:0000256" key="5">
    <source>
        <dbReference type="ARBA" id="ARBA00022741"/>
    </source>
</evidence>
<dbReference type="EC" id="2.7.7.13" evidence="2"/>
<feature type="domain" description="Mannose-6-phosphate isomerase type II C-terminal" evidence="10">
    <location>
        <begin position="364"/>
        <end position="478"/>
    </location>
</feature>
<evidence type="ECO:0000256" key="6">
    <source>
        <dbReference type="ARBA" id="ARBA00023134"/>
    </source>
</evidence>
<evidence type="ECO:0000313" key="12">
    <source>
        <dbReference type="EMBL" id="MQX37432.1"/>
    </source>
</evidence>
<dbReference type="InterPro" id="IPR054566">
    <property type="entry name" value="ManC/GMP-like_b-helix"/>
</dbReference>
<dbReference type="SUPFAM" id="SSF51182">
    <property type="entry name" value="RmlC-like cupins"/>
    <property type="match status" value="1"/>
</dbReference>
<dbReference type="GO" id="GO:0004475">
    <property type="term" value="F:mannose-1-phosphate guanylyltransferase (GTP) activity"/>
    <property type="evidence" value="ECO:0007669"/>
    <property type="project" value="UniProtKB-EC"/>
</dbReference>
<dbReference type="Gene3D" id="3.90.550.10">
    <property type="entry name" value="Spore Coat Polysaccharide Biosynthesis Protein SpsA, Chain A"/>
    <property type="match status" value="1"/>
</dbReference>
<sequence>MTSPTSAERPLIPVVLSGGSGTRLWPLSRAGYPKQFLPLAGGAHSLIQQTVARVSGPGFAAPLIVCNDEHRFLVAEQMRAIRCEPEAIILEPVGRNTAPAVAVAALRALAAAESGADALLLVLPSDHVIQDVAAFHAALTVGRQAAEAGRLVTFGITPTAPETGYGYIQAEAPLPGADGAFALHRFVEKPDEETARGYVADGSYSWNSGIFLLSARAYLDELEAHAPAILAAARAALEGAASDLTFLRLDATAFATAPSDSIDYAVMEHTRRGAVVPVDMGWSDLGAWSSLWDLGEKDAHGNVSRGDVILEDTASSYVQSEAGLVAVSGLSDVIVIATDDAVLVCPRHGAQGVKQVVDRLKAAGRQEFSLHTTVHRPWGSYRGVDAGERYQVKRIVVHPGERLSLQMHYHRAEHWIVVHGMARVTRGEETVLLGENESTFIRPGQVHQLENPGKVPLHLIEVQSGTYLGEDDIVRLEDRYGRVSSGTGAAS</sequence>
<dbReference type="InterPro" id="IPR049577">
    <property type="entry name" value="GMPP_N"/>
</dbReference>
<dbReference type="GO" id="GO:0016853">
    <property type="term" value="F:isomerase activity"/>
    <property type="evidence" value="ECO:0007669"/>
    <property type="project" value="UniProtKB-KW"/>
</dbReference>
<dbReference type="InterPro" id="IPR006375">
    <property type="entry name" value="Man1P_GuaTrfase/Man6P_Isoase"/>
</dbReference>